<evidence type="ECO:0000313" key="7">
    <source>
        <dbReference type="EMBL" id="AWB14650.1"/>
    </source>
</evidence>
<reference evidence="7" key="2">
    <citation type="journal article" date="2018" name="MBio">
        <title>Viral Diversity of House Mice in New York City.</title>
        <authorList>
            <person name="Willams S.H."/>
            <person name="Che X."/>
            <person name="Garcia J.A."/>
            <person name="Klena J.D."/>
            <person name="Lee B."/>
            <person name="Muller D."/>
            <person name="Ulrich W."/>
            <person name="Corrigan R.M."/>
            <person name="Nichol S."/>
            <person name="Jain K."/>
            <person name="Lipkin W.I."/>
        </authorList>
    </citation>
    <scope>NUCLEOTIDE SEQUENCE [LARGE SCALE GENOMIC DNA]</scope>
    <source>
        <strain evidence="7">MAdV2/NYC/Manhattan/poolF3</strain>
    </source>
</reference>
<dbReference type="InterPro" id="IPR008393">
    <property type="entry name" value="Adenovirus_late_L2_mu_core"/>
</dbReference>
<dbReference type="EMBL" id="MF416385">
    <property type="protein sequence ID" value="AWB14650.1"/>
    <property type="molecule type" value="Genomic_DNA"/>
</dbReference>
<dbReference type="GO" id="GO:0003677">
    <property type="term" value="F:DNA binding"/>
    <property type="evidence" value="ECO:0007669"/>
    <property type="project" value="UniProtKB-KW"/>
</dbReference>
<dbReference type="Proteomes" id="UP000317057">
    <property type="component" value="Segment"/>
</dbReference>
<comment type="subcellular location">
    <subcellularLocation>
        <location evidence="1">Virion</location>
    </subcellularLocation>
</comment>
<evidence type="ECO:0000256" key="4">
    <source>
        <dbReference type="ARBA" id="ARBA00023125"/>
    </source>
</evidence>
<keyword evidence="6" id="KW-1133">Transmembrane helix</keyword>
<feature type="transmembrane region" description="Helical" evidence="6">
    <location>
        <begin position="45"/>
        <end position="73"/>
    </location>
</feature>
<keyword evidence="4" id="KW-0238">DNA-binding</keyword>
<feature type="region of interest" description="Disordered" evidence="5">
    <location>
        <begin position="20"/>
        <end position="40"/>
    </location>
</feature>
<dbReference type="Pfam" id="PF05829">
    <property type="entry name" value="Adeno_PX"/>
    <property type="match status" value="1"/>
</dbReference>
<evidence type="ECO:0000256" key="2">
    <source>
        <dbReference type="ARBA" id="ARBA00022844"/>
    </source>
</evidence>
<evidence type="ECO:0000256" key="6">
    <source>
        <dbReference type="SAM" id="Phobius"/>
    </source>
</evidence>
<evidence type="ECO:0000256" key="5">
    <source>
        <dbReference type="SAM" id="MobiDB-lite"/>
    </source>
</evidence>
<keyword evidence="2" id="KW-0946">Virion</keyword>
<dbReference type="GO" id="GO:0019013">
    <property type="term" value="C:viral nucleocapsid"/>
    <property type="evidence" value="ECO:0007669"/>
    <property type="project" value="InterPro"/>
</dbReference>
<name>A0A2S0SZ53_9ADEN</name>
<sequence>MASSLVYRIRVPVTRSRRLRRRLGGGGCSSGRRTRRRSYRRRRGLRGGFIPAVLAPIIAAAVGAVPAIASVALQAKALNQR</sequence>
<keyword evidence="6" id="KW-0472">Membrane</keyword>
<accession>A0A2S0SZ53</accession>
<reference evidence="7" key="1">
    <citation type="submission" date="2017-06" db="EMBL/GenBank/DDBJ databases">
        <authorList>
            <person name="Kim H.J."/>
            <person name="Triplett B.A."/>
        </authorList>
    </citation>
    <scope>NUCLEOTIDE SEQUENCE</scope>
    <source>
        <strain evidence="7">MAdV2/NYC/Manhattan/poolF3</strain>
    </source>
</reference>
<proteinExistence type="predicted"/>
<evidence type="ECO:0000256" key="1">
    <source>
        <dbReference type="ARBA" id="ARBA00004328"/>
    </source>
</evidence>
<organism evidence="7">
    <name type="scientific">Murine adenovirus 2</name>
    <dbReference type="NCBI Taxonomy" id="931972"/>
    <lineage>
        <taxon>Viruses</taxon>
        <taxon>Varidnaviria</taxon>
        <taxon>Bamfordvirae</taxon>
        <taxon>Preplasmiviricota</taxon>
        <taxon>Polisuviricotina</taxon>
        <taxon>Pharingeaviricetes</taxon>
        <taxon>Rowavirales</taxon>
        <taxon>Adenoviridae</taxon>
        <taxon>Mastadenovirus</taxon>
        <taxon>Mastadenovirus muris</taxon>
        <taxon>Murine mastadenovirus B</taxon>
    </lineage>
</organism>
<evidence type="ECO:0000256" key="3">
    <source>
        <dbReference type="ARBA" id="ARBA00022921"/>
    </source>
</evidence>
<protein>
    <submittedName>
        <fullName evidence="7">PX</fullName>
    </submittedName>
</protein>
<keyword evidence="3" id="KW-0426">Late protein</keyword>
<keyword evidence="6" id="KW-0812">Transmembrane</keyword>